<evidence type="ECO:0000256" key="1">
    <source>
        <dbReference type="ARBA" id="ARBA00006820"/>
    </source>
</evidence>
<keyword evidence="3" id="KW-1185">Reference proteome</keyword>
<evidence type="ECO:0000313" key="4">
    <source>
        <dbReference type="WBParaSite" id="MBELARI_LOCUS18718"/>
    </source>
</evidence>
<protein>
    <submittedName>
        <fullName evidence="4">SET domain-containing protein</fullName>
    </submittedName>
</protein>
<dbReference type="PANTHER" id="PTHR46088">
    <property type="entry name" value="TUBULIN--TYROSINE LIGASE-LIKE PROTEIN 12"/>
    <property type="match status" value="1"/>
</dbReference>
<dbReference type="GO" id="GO:0019098">
    <property type="term" value="P:reproductive behavior"/>
    <property type="evidence" value="ECO:0007669"/>
    <property type="project" value="UniProtKB-ARBA"/>
</dbReference>
<dbReference type="SUPFAM" id="SSF82199">
    <property type="entry name" value="SET domain"/>
    <property type="match status" value="1"/>
</dbReference>
<dbReference type="PROSITE" id="PS51221">
    <property type="entry name" value="TTL"/>
    <property type="match status" value="1"/>
</dbReference>
<comment type="similarity">
    <text evidence="1">Belongs to the tubulin--tyrosine ligase family.</text>
</comment>
<dbReference type="InterPro" id="IPR046341">
    <property type="entry name" value="SET_dom_sf"/>
</dbReference>
<dbReference type="InterPro" id="IPR057954">
    <property type="entry name" value="SET_TTL12"/>
</dbReference>
<dbReference type="WBParaSite" id="MBELARI_LOCUS18718">
    <property type="protein sequence ID" value="MBELARI_LOCUS18718"/>
    <property type="gene ID" value="MBELARI_LOCUS18718"/>
</dbReference>
<name>A0AAF3EWZ6_9BILA</name>
<dbReference type="InterPro" id="IPR001214">
    <property type="entry name" value="SET_dom"/>
</dbReference>
<dbReference type="PANTHER" id="PTHR46088:SF1">
    <property type="entry name" value="TUBULIN--TYROSINE LIGASE-LIKE PROTEIN 12"/>
    <property type="match status" value="1"/>
</dbReference>
<reference evidence="4" key="1">
    <citation type="submission" date="2024-02" db="UniProtKB">
        <authorList>
            <consortium name="WormBaseParasite"/>
        </authorList>
    </citation>
    <scope>IDENTIFICATION</scope>
</reference>
<dbReference type="InterPro" id="IPR004344">
    <property type="entry name" value="TTL/TTLL_fam"/>
</dbReference>
<feature type="domain" description="SET" evidence="2">
    <location>
        <begin position="54"/>
        <end position="258"/>
    </location>
</feature>
<proteinExistence type="inferred from homology"/>
<sequence>MEMNGASDSEASFSYSFDDFLHGHKAQLEAASVPIQLWPALFEKLINLKFDAGNHFQIVKYEEGKGVFAIDDIDHLNEESVFLIDHAWTFSPSQARKFLENVPGLVERMAALFGSDNTPCGSEVSEESDEDEVIFENEKKERISECADVKEIDGSFPRQDSVDANLCRGANDDLQIDRLLKEIWRYAHTYTMRKKEIVDEEGMPVWYVMDEFGSLIGHSETPNCRVVPFFFTPHECAYSLLFLTKSLEKEAELCRDYVDTTVLKKNPSWRHILMYPWFGGEFDEPLERLKPTKDFFLSGRKMDDLPNEEEKTQCRKVARKTGGKLKVYSDSAQMLNNLDKVEVELVEDWHEADVIWMSKHFHDYRKLCTENPKALINQFPYESCLTVKDLLAANLQAENGDHEHPWFQTCFNLTTELPLFCNYFKEREMKGLENTWIVKPWNLARGLDMHVSNDLAQIIRLIEAGPKVACKYIANPVLFKRPDNQHMVKFDLRFIVFVESLRPVKAYVYKKFWTRFAINQFTLTRLDDPETHFTVFNYADKNKILQMQCEEFVKQIENTHKQLKWVEVEKKIYESIRGLLEAASKDDPPCGVAENPQSRAMYGVDVMLQWNNREKTDLGVSILECNFMPDCERACLYYEDFADTVFETLFLGNINSEKVITI</sequence>
<evidence type="ECO:0000313" key="3">
    <source>
        <dbReference type="Proteomes" id="UP000887575"/>
    </source>
</evidence>
<organism evidence="3 4">
    <name type="scientific">Mesorhabditis belari</name>
    <dbReference type="NCBI Taxonomy" id="2138241"/>
    <lineage>
        <taxon>Eukaryota</taxon>
        <taxon>Metazoa</taxon>
        <taxon>Ecdysozoa</taxon>
        <taxon>Nematoda</taxon>
        <taxon>Chromadorea</taxon>
        <taxon>Rhabditida</taxon>
        <taxon>Rhabditina</taxon>
        <taxon>Rhabditomorpha</taxon>
        <taxon>Rhabditoidea</taxon>
        <taxon>Rhabditidae</taxon>
        <taxon>Mesorhabditinae</taxon>
        <taxon>Mesorhabditis</taxon>
    </lineage>
</organism>
<dbReference type="Gene3D" id="3.30.470.20">
    <property type="entry name" value="ATP-grasp fold, B domain"/>
    <property type="match status" value="1"/>
</dbReference>
<dbReference type="InterPro" id="IPR027749">
    <property type="entry name" value="TTLL12"/>
</dbReference>
<dbReference type="PROSITE" id="PS50280">
    <property type="entry name" value="SET"/>
    <property type="match status" value="1"/>
</dbReference>
<dbReference type="Pfam" id="PF03133">
    <property type="entry name" value="TTL"/>
    <property type="match status" value="1"/>
</dbReference>
<dbReference type="Pfam" id="PF25556">
    <property type="entry name" value="SET_TTL"/>
    <property type="match status" value="2"/>
</dbReference>
<evidence type="ECO:0000259" key="2">
    <source>
        <dbReference type="PROSITE" id="PS50280"/>
    </source>
</evidence>
<dbReference type="Proteomes" id="UP000887575">
    <property type="component" value="Unassembled WGS sequence"/>
</dbReference>
<accession>A0AAF3EWZ6</accession>
<dbReference type="AlphaFoldDB" id="A0AAF3EWZ6"/>
<dbReference type="GO" id="GO:0005737">
    <property type="term" value="C:cytoplasm"/>
    <property type="evidence" value="ECO:0007669"/>
    <property type="project" value="TreeGrafter"/>
</dbReference>